<dbReference type="PROSITE" id="PS50275">
    <property type="entry name" value="SAC"/>
    <property type="match status" value="1"/>
</dbReference>
<evidence type="ECO:0000313" key="12">
    <source>
        <dbReference type="EMBL" id="KAF8913758.1"/>
    </source>
</evidence>
<evidence type="ECO:0000256" key="6">
    <source>
        <dbReference type="ARBA" id="ARBA00022490"/>
    </source>
</evidence>
<evidence type="ECO:0000256" key="4">
    <source>
        <dbReference type="ARBA" id="ARBA00013044"/>
    </source>
</evidence>
<dbReference type="Pfam" id="PF04148">
    <property type="entry name" value="Erv26"/>
    <property type="match status" value="1"/>
</dbReference>
<dbReference type="Pfam" id="PF22669">
    <property type="entry name" value="Exo_endo_phos2"/>
    <property type="match status" value="1"/>
</dbReference>
<protein>
    <recommendedName>
        <fullName evidence="4">phosphoinositide 5-phosphatase</fullName>
        <ecNumber evidence="4">3.1.3.36</ecNumber>
    </recommendedName>
</protein>
<evidence type="ECO:0000259" key="11">
    <source>
        <dbReference type="PROSITE" id="PS50275"/>
    </source>
</evidence>
<gene>
    <name evidence="12" type="ORF">CPB84DRAFT_1669923</name>
</gene>
<evidence type="ECO:0000256" key="1">
    <source>
        <dbReference type="ARBA" id="ARBA00004496"/>
    </source>
</evidence>
<dbReference type="PANTHER" id="PTHR11200">
    <property type="entry name" value="INOSITOL 5-PHOSPHATASE"/>
    <property type="match status" value="1"/>
</dbReference>
<dbReference type="SUPFAM" id="SSF56219">
    <property type="entry name" value="DNase I-like"/>
    <property type="match status" value="1"/>
</dbReference>
<dbReference type="OrthoDB" id="405996at2759"/>
<keyword evidence="10" id="KW-0472">Membrane</keyword>
<comment type="caution">
    <text evidence="12">The sequence shown here is derived from an EMBL/GenBank/DDBJ whole genome shotgun (WGS) entry which is preliminary data.</text>
</comment>
<dbReference type="InterPro" id="IPR002013">
    <property type="entry name" value="SAC_dom"/>
</dbReference>
<dbReference type="AlphaFoldDB" id="A0A9P5TUV5"/>
<comment type="similarity">
    <text evidence="3">In the central section; belongs to the inositol 1,4,5-trisphosphate 5-phosphatase family.</text>
</comment>
<dbReference type="GO" id="GO:0006888">
    <property type="term" value="P:endoplasmic reticulum to Golgi vesicle-mediated transport"/>
    <property type="evidence" value="ECO:0007669"/>
    <property type="project" value="InterPro"/>
</dbReference>
<feature type="transmembrane region" description="Helical" evidence="10">
    <location>
        <begin position="134"/>
        <end position="155"/>
    </location>
</feature>
<dbReference type="InterPro" id="IPR000300">
    <property type="entry name" value="IPPc"/>
</dbReference>
<evidence type="ECO:0000256" key="5">
    <source>
        <dbReference type="ARBA" id="ARBA00022448"/>
    </source>
</evidence>
<dbReference type="GO" id="GO:0046856">
    <property type="term" value="P:phosphatidylinositol dephosphorylation"/>
    <property type="evidence" value="ECO:0007669"/>
    <property type="project" value="InterPro"/>
</dbReference>
<keyword evidence="10" id="KW-0812">Transmembrane</keyword>
<dbReference type="Gene3D" id="3.60.10.10">
    <property type="entry name" value="Endonuclease/exonuclease/phosphatase"/>
    <property type="match status" value="1"/>
</dbReference>
<evidence type="ECO:0000256" key="10">
    <source>
        <dbReference type="SAM" id="Phobius"/>
    </source>
</evidence>
<evidence type="ECO:0000256" key="8">
    <source>
        <dbReference type="ARBA" id="ARBA00022927"/>
    </source>
</evidence>
<organism evidence="12 13">
    <name type="scientific">Gymnopilus junonius</name>
    <name type="common">Spectacular rustgill mushroom</name>
    <name type="synonym">Gymnopilus spectabilis subsp. junonius</name>
    <dbReference type="NCBI Taxonomy" id="109634"/>
    <lineage>
        <taxon>Eukaryota</taxon>
        <taxon>Fungi</taxon>
        <taxon>Dikarya</taxon>
        <taxon>Basidiomycota</taxon>
        <taxon>Agaricomycotina</taxon>
        <taxon>Agaricomycetes</taxon>
        <taxon>Agaricomycetidae</taxon>
        <taxon>Agaricales</taxon>
        <taxon>Agaricineae</taxon>
        <taxon>Hymenogastraceae</taxon>
        <taxon>Gymnopilus</taxon>
    </lineage>
</organism>
<comment type="subcellular location">
    <subcellularLocation>
        <location evidence="1">Cytoplasm</location>
    </subcellularLocation>
</comment>
<keyword evidence="6" id="KW-0963">Cytoplasm</keyword>
<dbReference type="Proteomes" id="UP000724874">
    <property type="component" value="Unassembled WGS sequence"/>
</dbReference>
<dbReference type="GO" id="GO:0015031">
    <property type="term" value="P:protein transport"/>
    <property type="evidence" value="ECO:0007669"/>
    <property type="project" value="UniProtKB-KW"/>
</dbReference>
<feature type="transmembrane region" description="Helical" evidence="10">
    <location>
        <begin position="46"/>
        <end position="71"/>
    </location>
</feature>
<sequence length="1271" mass="143092">MRFSYFALVAAFAFVTLSLASGLLYVSELIEEHSRLAKTIGQRSIYVIMVLHVIFYFTDSLPLLHTLFSLFCHVVYLQNFSSTWPLISLTSVSFLASCALVIADHFIWFFYFARITNEARHARVYRGRHMEAPGFTEIASFFAICVWYTPLYLFLSLSANDNALPMTTGESEPTSPSLTSSIQTGTPRVSLIRSMFSVFSFEGNIPRLRSRKNTSEGIIAPRTPNPPPRTPIPTGSLPGSPSLRPVAYPPPPRSPGPRVQELEEHLGRPRRALVFRAGEGPAKAIVEFLRKDQIDLQNLVKMTSRVVKGCLGLISVDNDVFLAVITSATEVGNTRPSGAQPESVARIHEVSFYSLTSSTWDDLSAATEYMLGPDVVDTSFREGYSQSTAPVFEHPCMPLTKILSSGSFYYAIESQWDLSSRLAVRLARAVNSSKDESVFDERFVWNEYIIRSLLDFRERLDAHEREDLDRCQFIILAIQGYVGIFTMALPAPPTDGAPTIATLALISRLGWKRAGTRFNTRGVDDDGNTANFVETETIFSTDQHCVSYVQVRGSVPRTFWEQQGLQTFGQRIQITRPHASQPAFERHLFQLMEEYGSIHAINLLGQKENEALLTNAYARHLQLARTALGDELSITHFDFHNAVRVGGHDSVIRELRRIEPLTDNVDKYGFTMCDATTDEIVTDQKGVFRTNCLDCLDRTNFVQDILSRTTLEQYLLLVRREWIHSHTLWTHHRELWAENGDALSRIYAGTGALNTSFTRSGKRTLAGSLSFTKGVLSDATKSVSRAYINNFQDKGKQVAIDMFLGNLNNQLQVTIYDPIHDYVRATLEQRSSEYSSTKQCTLFVGTWNLNGKAPSESLLPWLFPRESNPDMFVLGFQEIVPLTAQQIVQTDPEKRRVWEYKLLDTLDRRPNKKCDYVLLRSEQLVGTALLILVKSELTAVIRNVEGTSRKTGLRGMSGNKGAVGIRLNYHDTNFCFLTAHLAAGHSNVEERNADYRTIVNGLHFQKGKTIQSHENVIWLADTNYRVDLDHATVRSLAERDDFDPLVAADQLRQAMDDNAAFTGYEEGPLLFRPTYRYDLGTDNYDTSEKMRIPAWTDRILYRGNALDLSVYSRAELRGSDHKPVFAIFRTEVRIIDPIKKANLSRMLLAGILSTQPGEKLDEKLAKLALPLDIGERNSTSQHDEKAWWESSDLDSPGGLIQLAEIQKLDLYRKNNPFESPSISPLSSSPSSSDEELYSHAVTLQTPLEPTQKIVRRPAPAPPPRLLKSQNE</sequence>
<reference evidence="12" key="1">
    <citation type="submission" date="2020-11" db="EMBL/GenBank/DDBJ databases">
        <authorList>
            <consortium name="DOE Joint Genome Institute"/>
            <person name="Ahrendt S."/>
            <person name="Riley R."/>
            <person name="Andreopoulos W."/>
            <person name="LaButti K."/>
            <person name="Pangilinan J."/>
            <person name="Ruiz-duenas F.J."/>
            <person name="Barrasa J.M."/>
            <person name="Sanchez-Garcia M."/>
            <person name="Camarero S."/>
            <person name="Miyauchi S."/>
            <person name="Serrano A."/>
            <person name="Linde D."/>
            <person name="Babiker R."/>
            <person name="Drula E."/>
            <person name="Ayuso-Fernandez I."/>
            <person name="Pacheco R."/>
            <person name="Padilla G."/>
            <person name="Ferreira P."/>
            <person name="Barriuso J."/>
            <person name="Kellner H."/>
            <person name="Castanera R."/>
            <person name="Alfaro M."/>
            <person name="Ramirez L."/>
            <person name="Pisabarro A.G."/>
            <person name="Kuo A."/>
            <person name="Tritt A."/>
            <person name="Lipzen A."/>
            <person name="He G."/>
            <person name="Yan M."/>
            <person name="Ng V."/>
            <person name="Cullen D."/>
            <person name="Martin F."/>
            <person name="Rosso M.-N."/>
            <person name="Henrissat B."/>
            <person name="Hibbett D."/>
            <person name="Martinez A.T."/>
            <person name="Grigoriev I.V."/>
        </authorList>
    </citation>
    <scope>NUCLEOTIDE SEQUENCE</scope>
    <source>
        <strain evidence="12">AH 44721</strain>
    </source>
</reference>
<comment type="similarity">
    <text evidence="2">Belongs to the synaptojanin family.</text>
</comment>
<dbReference type="InterPro" id="IPR007277">
    <property type="entry name" value="Svp26/Tex261"/>
</dbReference>
<feature type="domain" description="SAC" evidence="11">
    <location>
        <begin position="399"/>
        <end position="749"/>
    </location>
</feature>
<feature type="transmembrane region" description="Helical" evidence="10">
    <location>
        <begin position="91"/>
        <end position="113"/>
    </location>
</feature>
<dbReference type="PANTHER" id="PTHR11200:SF257">
    <property type="entry name" value="PHOSPHOINOSITIDE 5-PHOSPHATASE"/>
    <property type="match status" value="1"/>
</dbReference>
<keyword evidence="5" id="KW-0813">Transport</keyword>
<dbReference type="Pfam" id="PF02383">
    <property type="entry name" value="Syja_N"/>
    <property type="match status" value="1"/>
</dbReference>
<feature type="transmembrane region" description="Helical" evidence="10">
    <location>
        <begin position="6"/>
        <end position="26"/>
    </location>
</feature>
<keyword evidence="10" id="KW-1133">Transmembrane helix</keyword>
<feature type="compositionally biased region" description="Low complexity" evidence="9">
    <location>
        <begin position="1219"/>
        <end position="1231"/>
    </location>
</feature>
<dbReference type="GO" id="GO:0016020">
    <property type="term" value="C:membrane"/>
    <property type="evidence" value="ECO:0007669"/>
    <property type="project" value="InterPro"/>
</dbReference>
<name>A0A9P5TUV5_GYMJU</name>
<evidence type="ECO:0000256" key="2">
    <source>
        <dbReference type="ARBA" id="ARBA00008943"/>
    </source>
</evidence>
<evidence type="ECO:0000313" key="13">
    <source>
        <dbReference type="Proteomes" id="UP000724874"/>
    </source>
</evidence>
<feature type="region of interest" description="Disordered" evidence="9">
    <location>
        <begin position="1219"/>
        <end position="1271"/>
    </location>
</feature>
<dbReference type="GO" id="GO:0005737">
    <property type="term" value="C:cytoplasm"/>
    <property type="evidence" value="ECO:0007669"/>
    <property type="project" value="UniProtKB-SubCell"/>
</dbReference>
<evidence type="ECO:0000256" key="3">
    <source>
        <dbReference type="ARBA" id="ARBA00009678"/>
    </source>
</evidence>
<keyword evidence="7" id="KW-0378">Hydrolase</keyword>
<evidence type="ECO:0000256" key="7">
    <source>
        <dbReference type="ARBA" id="ARBA00022801"/>
    </source>
</evidence>
<feature type="region of interest" description="Disordered" evidence="9">
    <location>
        <begin position="212"/>
        <end position="242"/>
    </location>
</feature>
<dbReference type="GO" id="GO:0097020">
    <property type="term" value="F:COPII receptor activity"/>
    <property type="evidence" value="ECO:0007669"/>
    <property type="project" value="InterPro"/>
</dbReference>
<evidence type="ECO:0000256" key="9">
    <source>
        <dbReference type="SAM" id="MobiDB-lite"/>
    </source>
</evidence>
<keyword evidence="13" id="KW-1185">Reference proteome</keyword>
<keyword evidence="8" id="KW-0653">Protein transport</keyword>
<dbReference type="InterPro" id="IPR046985">
    <property type="entry name" value="IP5"/>
</dbReference>
<accession>A0A9P5TUV5</accession>
<dbReference type="GO" id="GO:0043813">
    <property type="term" value="F:phosphatidylinositol-3,5-bisphosphate 5-phosphatase activity"/>
    <property type="evidence" value="ECO:0007669"/>
    <property type="project" value="TreeGrafter"/>
</dbReference>
<dbReference type="EC" id="3.1.3.36" evidence="4"/>
<proteinExistence type="inferred from homology"/>
<dbReference type="EMBL" id="JADNYJ010000001">
    <property type="protein sequence ID" value="KAF8913758.1"/>
    <property type="molecule type" value="Genomic_DNA"/>
</dbReference>
<dbReference type="InterPro" id="IPR036691">
    <property type="entry name" value="Endo/exonu/phosph_ase_sf"/>
</dbReference>
<dbReference type="GO" id="GO:0004439">
    <property type="term" value="F:phosphatidylinositol-4,5-bisphosphate 5-phosphatase activity"/>
    <property type="evidence" value="ECO:0007669"/>
    <property type="project" value="UniProtKB-EC"/>
</dbReference>
<dbReference type="FunFam" id="3.60.10.10:FF:000029">
    <property type="entry name" value="Inositol polyphosphate 5-phosphatase"/>
    <property type="match status" value="1"/>
</dbReference>
<dbReference type="SMART" id="SM00128">
    <property type="entry name" value="IPPc"/>
    <property type="match status" value="1"/>
</dbReference>